<protein>
    <submittedName>
        <fullName evidence="1">Uncharacterized protein</fullName>
    </submittedName>
</protein>
<keyword evidence="2" id="KW-1185">Reference proteome</keyword>
<dbReference type="EMBL" id="JANAWD010000500">
    <property type="protein sequence ID" value="KAJ3478575.1"/>
    <property type="molecule type" value="Genomic_DNA"/>
</dbReference>
<dbReference type="AlphaFoldDB" id="A0AAD5Y9Z2"/>
<evidence type="ECO:0000313" key="1">
    <source>
        <dbReference type="EMBL" id="KAJ3478575.1"/>
    </source>
</evidence>
<dbReference type="Proteomes" id="UP001212997">
    <property type="component" value="Unassembled WGS sequence"/>
</dbReference>
<reference evidence="1" key="1">
    <citation type="submission" date="2022-07" db="EMBL/GenBank/DDBJ databases">
        <title>Genome Sequence of Physisporinus lineatus.</title>
        <authorList>
            <person name="Buettner E."/>
        </authorList>
    </citation>
    <scope>NUCLEOTIDE SEQUENCE</scope>
    <source>
        <strain evidence="1">VT162</strain>
    </source>
</reference>
<gene>
    <name evidence="1" type="ORF">NLI96_g9657</name>
</gene>
<proteinExistence type="predicted"/>
<comment type="caution">
    <text evidence="1">The sequence shown here is derived from an EMBL/GenBank/DDBJ whole genome shotgun (WGS) entry which is preliminary data.</text>
</comment>
<accession>A0AAD5Y9Z2</accession>
<organism evidence="1 2">
    <name type="scientific">Meripilus lineatus</name>
    <dbReference type="NCBI Taxonomy" id="2056292"/>
    <lineage>
        <taxon>Eukaryota</taxon>
        <taxon>Fungi</taxon>
        <taxon>Dikarya</taxon>
        <taxon>Basidiomycota</taxon>
        <taxon>Agaricomycotina</taxon>
        <taxon>Agaricomycetes</taxon>
        <taxon>Polyporales</taxon>
        <taxon>Meripilaceae</taxon>
        <taxon>Meripilus</taxon>
    </lineage>
</organism>
<evidence type="ECO:0000313" key="2">
    <source>
        <dbReference type="Proteomes" id="UP001212997"/>
    </source>
</evidence>
<name>A0AAD5Y9Z2_9APHY</name>
<sequence>MSSLASKLRRNVDDNVDQWSISASQSSTSTVHGLNTDSGRVIMKMGSLVLDGVEKLSIRRTLSRLSNEVREGNASSSTYRDLLELQRPLLYTTNVRRAAWSVLISAMGSEACSERCVQEVTTVILNWPQPDAQIFISQLSLFRHLGWPPNLPLGPESSKSSSLDRVNPILESPALSRSFSQIVAGATKGNHVALSQLFTLTEFASLMLLTTSQALSLQMISLPPLETLLNALLVIVPPIGQVDQSIPYEHEFRCFTQYLLDGPTIPMDLVVSHIVDSLRTFTHVRPQRRGNTEFVEILKSPQFVQKTWADCPPWPLLYLAARLCYENSAIAEKMCSWGILQVLHDLWESDCPPVVGRPLVGHQPRALEEIRDASLMLIGVLTQHISVAVIIDGLMQDGDCCFCRCEGFPRVKFHGSASGRLRARFFRSATFVTLEMLELCFINHGSHSLVKRASEFPPAFKYLVTLLSADSSRHQDYDVSVKRRAARVLLCALTVFEPSWVHPLLIHSTGDNKLKLLKACSNVIEYCLHFAISMKMASFEETVKAFQHVDAVAQSRSLKISNPFYNFLSFFLIYIIPLMDTEDAWDINPIRVSDWMDYFTQGTFTCIDSTPISESECTRRYQDLNALKEQISQRDRVGVTTPRSADFESLTLDRQIMIHLDDHAEWLAFTLYKPRL</sequence>